<feature type="transmembrane region" description="Helical" evidence="9">
    <location>
        <begin position="240"/>
        <end position="261"/>
    </location>
</feature>
<dbReference type="Gene3D" id="1.20.1640.10">
    <property type="entry name" value="Multidrug efflux transporter AcrB transmembrane domain"/>
    <property type="match status" value="1"/>
</dbReference>
<dbReference type="PRINTS" id="PR01755">
    <property type="entry name" value="SECFTRNLCASE"/>
</dbReference>
<dbReference type="SUPFAM" id="SSF82866">
    <property type="entry name" value="Multidrug efflux transporter AcrB transmembrane domain"/>
    <property type="match status" value="1"/>
</dbReference>
<protein>
    <recommendedName>
        <fullName evidence="9">Protein-export membrane protein SecF</fullName>
    </recommendedName>
</protein>
<dbReference type="PANTHER" id="PTHR30081">
    <property type="entry name" value="PROTEIN-EXPORT MEMBRANE PROTEIN SEC"/>
    <property type="match status" value="1"/>
</dbReference>
<name>A0A2Z4FKQ6_9DELT</name>
<dbReference type="OrthoDB" id="9774769at2"/>
<comment type="similarity">
    <text evidence="9">Belongs to the SecD/SecF family. SecF subfamily.</text>
</comment>
<dbReference type="Proteomes" id="UP000249799">
    <property type="component" value="Chromosome"/>
</dbReference>
<evidence type="ECO:0000256" key="2">
    <source>
        <dbReference type="ARBA" id="ARBA00022448"/>
    </source>
</evidence>
<dbReference type="Pfam" id="PF02355">
    <property type="entry name" value="SecD_SecF_C"/>
    <property type="match status" value="1"/>
</dbReference>
<keyword evidence="11" id="KW-1185">Reference proteome</keyword>
<dbReference type="PANTHER" id="PTHR30081:SF8">
    <property type="entry name" value="PROTEIN TRANSLOCASE SUBUNIT SECF"/>
    <property type="match status" value="1"/>
</dbReference>
<dbReference type="GO" id="GO:0015450">
    <property type="term" value="F:protein-transporting ATPase activity"/>
    <property type="evidence" value="ECO:0007669"/>
    <property type="project" value="InterPro"/>
</dbReference>
<dbReference type="GO" id="GO:0006605">
    <property type="term" value="P:protein targeting"/>
    <property type="evidence" value="ECO:0007669"/>
    <property type="project" value="UniProtKB-UniRule"/>
</dbReference>
<evidence type="ECO:0000256" key="1">
    <source>
        <dbReference type="ARBA" id="ARBA00004651"/>
    </source>
</evidence>
<keyword evidence="6 9" id="KW-1133">Transmembrane helix</keyword>
<dbReference type="NCBIfam" id="TIGR00966">
    <property type="entry name" value="transloc_SecF"/>
    <property type="match status" value="1"/>
</dbReference>
<keyword evidence="5 9" id="KW-0653">Protein transport</keyword>
<dbReference type="RefSeq" id="WP_111334286.1">
    <property type="nucleotide sequence ID" value="NZ_CP030032.1"/>
</dbReference>
<feature type="transmembrane region" description="Helical" evidence="9">
    <location>
        <begin position="320"/>
        <end position="341"/>
    </location>
</feature>
<dbReference type="InterPro" id="IPR005665">
    <property type="entry name" value="SecF_bac"/>
</dbReference>
<dbReference type="InterPro" id="IPR048634">
    <property type="entry name" value="SecD_SecF_C"/>
</dbReference>
<comment type="subcellular location">
    <subcellularLocation>
        <location evidence="1 9">Cell membrane</location>
        <topology evidence="1 9">Multi-pass membrane protein</topology>
    </subcellularLocation>
</comment>
<dbReference type="InterPro" id="IPR022813">
    <property type="entry name" value="SecD/SecF_arch_bac"/>
</dbReference>
<feature type="transmembrane region" description="Helical" evidence="9">
    <location>
        <begin position="267"/>
        <end position="288"/>
    </location>
</feature>
<keyword evidence="3 9" id="KW-1003">Cell membrane</keyword>
<keyword evidence="4 9" id="KW-0812">Transmembrane</keyword>
<evidence type="ECO:0000256" key="5">
    <source>
        <dbReference type="ARBA" id="ARBA00022927"/>
    </source>
</evidence>
<keyword evidence="8 9" id="KW-0472">Membrane</keyword>
<evidence type="ECO:0000256" key="9">
    <source>
        <dbReference type="HAMAP-Rule" id="MF_01464"/>
    </source>
</evidence>
<proteinExistence type="inferred from homology"/>
<dbReference type="EMBL" id="CP030032">
    <property type="protein sequence ID" value="AWV89549.1"/>
    <property type="molecule type" value="Genomic_DNA"/>
</dbReference>
<dbReference type="GO" id="GO:0005886">
    <property type="term" value="C:plasma membrane"/>
    <property type="evidence" value="ECO:0007669"/>
    <property type="project" value="UniProtKB-SubCell"/>
</dbReference>
<evidence type="ECO:0000256" key="6">
    <source>
        <dbReference type="ARBA" id="ARBA00022989"/>
    </source>
</evidence>
<dbReference type="AlphaFoldDB" id="A0A2Z4FKQ6"/>
<evidence type="ECO:0000313" key="10">
    <source>
        <dbReference type="EMBL" id="AWV89549.1"/>
    </source>
</evidence>
<dbReference type="InterPro" id="IPR055344">
    <property type="entry name" value="SecD_SecF_C_bact"/>
</dbReference>
<evidence type="ECO:0000313" key="11">
    <source>
        <dbReference type="Proteomes" id="UP000249799"/>
    </source>
</evidence>
<comment type="function">
    <text evidence="9">Part of the Sec protein translocase complex. Interacts with the SecYEG preprotein conducting channel. SecDF uses the proton motive force (PMF) to complete protein translocation after the ATP-dependent function of SecA.</text>
</comment>
<evidence type="ECO:0000256" key="3">
    <source>
        <dbReference type="ARBA" id="ARBA00022475"/>
    </source>
</evidence>
<keyword evidence="7 9" id="KW-0811">Translocation</keyword>
<dbReference type="InterPro" id="IPR022646">
    <property type="entry name" value="SecD/SecF_CS"/>
</dbReference>
<dbReference type="Pfam" id="PF07549">
    <property type="entry name" value="Sec_GG"/>
    <property type="match status" value="1"/>
</dbReference>
<evidence type="ECO:0000256" key="7">
    <source>
        <dbReference type="ARBA" id="ARBA00023010"/>
    </source>
</evidence>
<dbReference type="GO" id="GO:0065002">
    <property type="term" value="P:intracellular protein transmembrane transport"/>
    <property type="evidence" value="ECO:0007669"/>
    <property type="project" value="UniProtKB-UniRule"/>
</dbReference>
<feature type="transmembrane region" description="Helical" evidence="9">
    <location>
        <begin position="20"/>
        <end position="39"/>
    </location>
</feature>
<evidence type="ECO:0000256" key="8">
    <source>
        <dbReference type="ARBA" id="ARBA00023136"/>
    </source>
</evidence>
<dbReference type="HAMAP" id="MF_01464_B">
    <property type="entry name" value="SecF_B"/>
    <property type="match status" value="1"/>
</dbReference>
<feature type="transmembrane region" description="Helical" evidence="9">
    <location>
        <begin position="347"/>
        <end position="368"/>
    </location>
</feature>
<evidence type="ECO:0000256" key="4">
    <source>
        <dbReference type="ARBA" id="ARBA00022692"/>
    </source>
</evidence>
<reference evidence="10 11" key="1">
    <citation type="submission" date="2018-06" db="EMBL/GenBank/DDBJ databases">
        <title>Lujinxingia sediminis gen. nov. sp. nov., a new facultative anaerobic member of the class Deltaproteobacteria, and proposal of Lujinxingaceae fam. nov.</title>
        <authorList>
            <person name="Guo L.-Y."/>
            <person name="Li C.-M."/>
            <person name="Wang S."/>
            <person name="Du Z.-J."/>
        </authorList>
    </citation>
    <scope>NUCLEOTIDE SEQUENCE [LARGE SCALE GENOMIC DNA]</scope>
    <source>
        <strain evidence="10 11">FA350</strain>
    </source>
</reference>
<gene>
    <name evidence="9 10" type="primary">secF</name>
    <name evidence="10" type="ORF">DN745_09460</name>
</gene>
<accession>A0A2Z4FKQ6</accession>
<comment type="subunit">
    <text evidence="9">Forms a complex with SecD. Part of the essential Sec protein translocation apparatus which comprises SecA, SecYEG and auxiliary proteins SecDF. Other proteins may also be involved.</text>
</comment>
<dbReference type="KEGG" id="bsed:DN745_09460"/>
<keyword evidence="2 9" id="KW-0813">Transport</keyword>
<sequence>MFEIIKPDVNFQIVAKQRFFLIVSAIGVLLSLAAIIFMGPTYGIDFKGGSDIILRFTEDVEAQAVRDAADRAGLPDAQVQRYGTKEQKTFLVQTRAASVMDETKADEIRENLAKIGTVTEFTWAPNQPNRARVTFDAPVSTDEIKKTVEKSDLQGIEVAESNTSGQNRYDISFEDLQTFVTDAFAEEFPTQFDPAHGIARMETVGSTVGAQFRNAGILSLLVALLAIMLYIAIRFDIRYAPGAVVSLLHDIIIVVGIFTIIQHEISLPTIAALLTILGYSINDTIIVYDRIRENLASADDDASVPEVANRSINETLSRTIMTSTTTLLAISAIAVLGSGIIQDFALALIIGIAVGTYSSIFVASSVMVRLDAFITSRREAQELIDAQAADAAPSA</sequence>
<organism evidence="10 11">
    <name type="scientific">Bradymonas sediminis</name>
    <dbReference type="NCBI Taxonomy" id="1548548"/>
    <lineage>
        <taxon>Bacteria</taxon>
        <taxon>Deltaproteobacteria</taxon>
        <taxon>Bradymonadales</taxon>
        <taxon>Bradymonadaceae</taxon>
        <taxon>Bradymonas</taxon>
    </lineage>
</organism>
<feature type="transmembrane region" description="Helical" evidence="9">
    <location>
        <begin position="215"/>
        <end position="233"/>
    </location>
</feature>
<dbReference type="GO" id="GO:0043952">
    <property type="term" value="P:protein transport by the Sec complex"/>
    <property type="evidence" value="ECO:0007669"/>
    <property type="project" value="UniProtKB-UniRule"/>
</dbReference>
<dbReference type="NCBIfam" id="TIGR00916">
    <property type="entry name" value="2A0604s01"/>
    <property type="match status" value="1"/>
</dbReference>
<dbReference type="InterPro" id="IPR022645">
    <property type="entry name" value="SecD/SecF_bac"/>
</dbReference>